<keyword evidence="2" id="KW-1185">Reference proteome</keyword>
<proteinExistence type="predicted"/>
<sequence>MKTPLGMVRGLGSAKTGTEHWWLQRVTAIANIPLVLFLVVFILCHLGADRTALVASVKHPLIAIALIASFLSILWHMRLGMQVVIEDYVHGGWRIACLLGNAFFTIALGVAALYAILSMSFGA</sequence>
<evidence type="ECO:0000313" key="1">
    <source>
        <dbReference type="EMBL" id="MBK1869156.1"/>
    </source>
</evidence>
<comment type="caution">
    <text evidence="1">The sequence shown here is derived from an EMBL/GenBank/DDBJ whole genome shotgun (WGS) entry which is preliminary data.</text>
</comment>
<evidence type="ECO:0000313" key="2">
    <source>
        <dbReference type="Proteomes" id="UP000616151"/>
    </source>
</evidence>
<organism evidence="1 2">
    <name type="scientific">Taklimakanibacter albus</name>
    <dbReference type="NCBI Taxonomy" id="2800327"/>
    <lineage>
        <taxon>Bacteria</taxon>
        <taxon>Pseudomonadati</taxon>
        <taxon>Pseudomonadota</taxon>
        <taxon>Alphaproteobacteria</taxon>
        <taxon>Hyphomicrobiales</taxon>
        <taxon>Aestuariivirgaceae</taxon>
        <taxon>Taklimakanibacter</taxon>
    </lineage>
</organism>
<dbReference type="Proteomes" id="UP000616151">
    <property type="component" value="Unassembled WGS sequence"/>
</dbReference>
<name>A0ACC5R907_9HYPH</name>
<protein>
    <submittedName>
        <fullName evidence="1">Succinate dehydrogenase, hydrophobic membrane anchor protein</fullName>
    </submittedName>
</protein>
<reference evidence="1" key="1">
    <citation type="submission" date="2021-01" db="EMBL/GenBank/DDBJ databases">
        <authorList>
            <person name="Sun Q."/>
        </authorList>
    </citation>
    <scope>NUCLEOTIDE SEQUENCE</scope>
    <source>
        <strain evidence="1">YIM B02566</strain>
    </source>
</reference>
<gene>
    <name evidence="1" type="primary">sdhD</name>
    <name evidence="1" type="ORF">JHL16_22540</name>
</gene>
<dbReference type="EMBL" id="JAENHL010000007">
    <property type="protein sequence ID" value="MBK1869156.1"/>
    <property type="molecule type" value="Genomic_DNA"/>
</dbReference>
<accession>A0ACC5R907</accession>